<gene>
    <name evidence="1" type="ORF">LWHH1689_0247</name>
</gene>
<protein>
    <submittedName>
        <fullName evidence="1">Uncharacterized protein</fullName>
    </submittedName>
</protein>
<organism evidence="1 2">
    <name type="scientific">Limosilactobacillus reuteri</name>
    <name type="common">Lactobacillus reuteri</name>
    <dbReference type="NCBI Taxonomy" id="1598"/>
    <lineage>
        <taxon>Bacteria</taxon>
        <taxon>Bacillati</taxon>
        <taxon>Bacillota</taxon>
        <taxon>Bacilli</taxon>
        <taxon>Lactobacillales</taxon>
        <taxon>Lactobacillaceae</taxon>
        <taxon>Limosilactobacillus</taxon>
    </lineage>
</organism>
<dbReference type="AlphaFoldDB" id="A0A2S1ENW2"/>
<evidence type="ECO:0000313" key="1">
    <source>
        <dbReference type="EMBL" id="AWD61607.1"/>
    </source>
</evidence>
<proteinExistence type="predicted"/>
<name>A0A2S1ENW2_LIMRT</name>
<accession>A0A2S1ENW2</accession>
<dbReference type="Proteomes" id="UP000244369">
    <property type="component" value="Chromosome"/>
</dbReference>
<sequence>MLLKNKGICHIFYQEKDATKKKGSHLVALPFKVDGKVVFFE</sequence>
<reference evidence="1 2" key="1">
    <citation type="submission" date="2018-03" db="EMBL/GenBank/DDBJ databases">
        <title>Complete Genome Sequence of the Chinese traditional Highland Barley wine Isolate Lactobacillus reuteri WHH1689.</title>
        <authorList>
            <person name="Chen S."/>
            <person name="Chen L."/>
            <person name="Chen L."/>
            <person name="Li Y."/>
        </authorList>
    </citation>
    <scope>NUCLEOTIDE SEQUENCE [LARGE SCALE GENOMIC DNA]</scope>
    <source>
        <strain evidence="1 2">WHH1689</strain>
    </source>
</reference>
<dbReference type="EMBL" id="CP027805">
    <property type="protein sequence ID" value="AWD61607.1"/>
    <property type="molecule type" value="Genomic_DNA"/>
</dbReference>
<evidence type="ECO:0000313" key="2">
    <source>
        <dbReference type="Proteomes" id="UP000244369"/>
    </source>
</evidence>